<dbReference type="AlphaFoldDB" id="A0A4S8HZN7"/>
<evidence type="ECO:0000313" key="1">
    <source>
        <dbReference type="EMBL" id="THU41217.1"/>
    </source>
</evidence>
<protein>
    <submittedName>
        <fullName evidence="1">6-bladed beta-propeller</fullName>
    </submittedName>
</protein>
<dbReference type="SUPFAM" id="SSF63825">
    <property type="entry name" value="YWTD domain"/>
    <property type="match status" value="1"/>
</dbReference>
<sequence length="421" mass="48629">MNILIQPGRFYFSILAILFFSSCHFTNSENSAIELFPLDSVAAYTKTVNIPESLDSMHFYYNDMLRDVRYVKLESNNECLIGTISKVIVTPDFIVIGDFYISNSVFFFTKQGQFAGKISVNKPSDSIRLENIKDMTYDYDNNRIIVYDYKANYIYQFTESGKYLNRYRSSDLSFMRFNYIGKNKFAFYEPSVNRGVGGGYNDFLLAIGDEKCNISYTAYRNDSTISSYDYNLNLPNSGETVYFCPKFSHTIYEIKNDKTTEITGKIKFNFSAKNSIIDNKSQVTTVKDLEMLTQAGHYNFDGKCFVANDVLFIELTRKTFNTGIFYSQKTGKIIGWNPILNVQVKDTVHVSYYSYPIASTGDEFISVMDPDIIARQERTFARIARENQLPQSPREHHLQEILSTMNENDNPVLLFYKLKQF</sequence>
<dbReference type="InterPro" id="IPR011042">
    <property type="entry name" value="6-blade_b-propeller_TolB-like"/>
</dbReference>
<organism evidence="1 2">
    <name type="scientific">Niastella caeni</name>
    <dbReference type="NCBI Taxonomy" id="2569763"/>
    <lineage>
        <taxon>Bacteria</taxon>
        <taxon>Pseudomonadati</taxon>
        <taxon>Bacteroidota</taxon>
        <taxon>Chitinophagia</taxon>
        <taxon>Chitinophagales</taxon>
        <taxon>Chitinophagaceae</taxon>
        <taxon>Niastella</taxon>
    </lineage>
</organism>
<dbReference type="OrthoDB" id="828283at2"/>
<dbReference type="Pfam" id="PF17170">
    <property type="entry name" value="DUF5128"/>
    <property type="match status" value="1"/>
</dbReference>
<dbReference type="EMBL" id="STFF01000001">
    <property type="protein sequence ID" value="THU41217.1"/>
    <property type="molecule type" value="Genomic_DNA"/>
</dbReference>
<name>A0A4S8HZN7_9BACT</name>
<proteinExistence type="predicted"/>
<dbReference type="Gene3D" id="2.120.10.30">
    <property type="entry name" value="TolB, C-terminal domain"/>
    <property type="match status" value="1"/>
</dbReference>
<gene>
    <name evidence="1" type="ORF">FAM09_03635</name>
</gene>
<evidence type="ECO:0000313" key="2">
    <source>
        <dbReference type="Proteomes" id="UP000306918"/>
    </source>
</evidence>
<dbReference type="RefSeq" id="WP_136575707.1">
    <property type="nucleotide sequence ID" value="NZ_STFF01000001.1"/>
</dbReference>
<reference evidence="1 2" key="1">
    <citation type="submission" date="2019-04" db="EMBL/GenBank/DDBJ databases">
        <title>Niastella caeni sp. nov., isolated from activated sludge.</title>
        <authorList>
            <person name="Sheng M."/>
        </authorList>
    </citation>
    <scope>NUCLEOTIDE SEQUENCE [LARGE SCALE GENOMIC DNA]</scope>
    <source>
        <strain evidence="1 2">HX-2-15</strain>
    </source>
</reference>
<comment type="caution">
    <text evidence="1">The sequence shown here is derived from an EMBL/GenBank/DDBJ whole genome shotgun (WGS) entry which is preliminary data.</text>
</comment>
<accession>A0A4S8HZN7</accession>
<keyword evidence="2" id="KW-1185">Reference proteome</keyword>
<dbReference type="Proteomes" id="UP000306918">
    <property type="component" value="Unassembled WGS sequence"/>
</dbReference>